<dbReference type="InterPro" id="IPR053793">
    <property type="entry name" value="PB1-like"/>
</dbReference>
<keyword evidence="3 7" id="KW-0812">Transmembrane</keyword>
<reference evidence="9" key="1">
    <citation type="submission" date="2023-12" db="EMBL/GenBank/DDBJ databases">
        <title>Genome assembly of Anisodus tanguticus.</title>
        <authorList>
            <person name="Wang Y.-J."/>
        </authorList>
    </citation>
    <scope>NUCLEOTIDE SEQUENCE</scope>
    <source>
        <strain evidence="9">KB-2021</strain>
        <tissue evidence="9">Leaf</tissue>
    </source>
</reference>
<evidence type="ECO:0000313" key="9">
    <source>
        <dbReference type="EMBL" id="KAK4376402.1"/>
    </source>
</evidence>
<sequence length="700" mass="75811">MDPPPFSGGPITAPPPPGTLNYADSAESSPRSRITDTWDEPPPQSATTGGGNLRLLCSYGGHIIPRPHDKTLCYIGGDTRIFVADRNTSLAELSARLSKTLLGGQSFILKYQLQNEDLDSLISVTSDEDLENMIDEYENIIASSSSRNKISRLRLFLFPSSNKIPPIGLIRDSSSTISEDWFVNILNGANNNSSSSTNKVYSESSSVNCLLGLDHNDFVTNVKGAVEPQLEVKNVETTSSFGSGSSMPLMANLPPIKVHVEENNNQKGGGIEEKFSQMNVGVMGLSSSPAPVAVVPPVTVVSGVAVVEQTMQQQLQPKPAIPSDLSSPNSVSSEGSGRQRHYFYQEPVVHFQSGSGRISGNSVHSVDLNTSDSIGRAQVKQVQDGGGYALPVQYDHQHPQMLQPQQYVHAGQQYIQHTPSGPVPMTSYYPIYPSQHQTHPQHPGLEHQYPVYFIPARPGQGYGLPLQQTNYTEPSQTVPPTHSQTPPTLVSPAAAPQLVQINPGPHQPQYVNYSQIHHPSQSIPPTSAGTANYAYDFADPTHAKVYYSQPLAPQSAAQYQTMTSGPAVSFAETSAQLPMENLKLQHIRTSQALNLFPGLRLTTSLVLPRRPGGNSTGPSTTITRCLKLFILGLIFLFPLYENLETDLQVGSSHRYELLWVILIGLIFGLVIQSLAANLGVSTGLNIQYLLKVAVIAADIP</sequence>
<feature type="compositionally biased region" description="Low complexity" evidence="6">
    <location>
        <begin position="323"/>
        <end position="336"/>
    </location>
</feature>
<evidence type="ECO:0000256" key="3">
    <source>
        <dbReference type="ARBA" id="ARBA00022692"/>
    </source>
</evidence>
<comment type="caution">
    <text evidence="9">The sequence shown here is derived from an EMBL/GenBank/DDBJ whole genome shotgun (WGS) entry which is preliminary data.</text>
</comment>
<evidence type="ECO:0000256" key="4">
    <source>
        <dbReference type="ARBA" id="ARBA00022989"/>
    </source>
</evidence>
<dbReference type="AlphaFoldDB" id="A0AAE1VPA3"/>
<dbReference type="PANTHER" id="PTHR31066:SF27">
    <property type="entry name" value="EXPRESSED PROTEIN"/>
    <property type="match status" value="1"/>
</dbReference>
<evidence type="ECO:0000313" key="10">
    <source>
        <dbReference type="Proteomes" id="UP001291623"/>
    </source>
</evidence>
<dbReference type="PROSITE" id="PS51745">
    <property type="entry name" value="PB1"/>
    <property type="match status" value="1"/>
</dbReference>
<comment type="subcellular location">
    <subcellularLocation>
        <location evidence="1">Membrane</location>
        <topology evidence="1">Multi-pass membrane protein</topology>
    </subcellularLocation>
</comment>
<evidence type="ECO:0000256" key="5">
    <source>
        <dbReference type="ARBA" id="ARBA00023136"/>
    </source>
</evidence>
<evidence type="ECO:0000259" key="8">
    <source>
        <dbReference type="PROSITE" id="PS51745"/>
    </source>
</evidence>
<dbReference type="PANTHER" id="PTHR31066">
    <property type="entry name" value="OS05G0427100 PROTEIN-RELATED"/>
    <property type="match status" value="1"/>
</dbReference>
<dbReference type="InterPro" id="IPR000270">
    <property type="entry name" value="PB1_dom"/>
</dbReference>
<dbReference type="GO" id="GO:0046873">
    <property type="term" value="F:metal ion transmembrane transporter activity"/>
    <property type="evidence" value="ECO:0007669"/>
    <property type="project" value="InterPro"/>
</dbReference>
<dbReference type="InterPro" id="IPR053198">
    <property type="entry name" value="Gynoecium_Dev_Regulator"/>
</dbReference>
<feature type="domain" description="PB1" evidence="8">
    <location>
        <begin position="52"/>
        <end position="160"/>
    </location>
</feature>
<gene>
    <name evidence="9" type="ORF">RND71_002698</name>
</gene>
<feature type="transmembrane region" description="Helical" evidence="7">
    <location>
        <begin position="655"/>
        <end position="675"/>
    </location>
</feature>
<feature type="region of interest" description="Disordered" evidence="6">
    <location>
        <begin position="1"/>
        <end position="50"/>
    </location>
</feature>
<dbReference type="GO" id="GO:0016020">
    <property type="term" value="C:membrane"/>
    <property type="evidence" value="ECO:0007669"/>
    <property type="project" value="UniProtKB-SubCell"/>
</dbReference>
<dbReference type="Proteomes" id="UP001291623">
    <property type="component" value="Unassembled WGS sequence"/>
</dbReference>
<dbReference type="SMART" id="SM00666">
    <property type="entry name" value="PB1"/>
    <property type="match status" value="1"/>
</dbReference>
<accession>A0AAE1VPA3</accession>
<dbReference type="Pfam" id="PF01566">
    <property type="entry name" value="Nramp"/>
    <property type="match status" value="1"/>
</dbReference>
<protein>
    <recommendedName>
        <fullName evidence="8">PB1 domain-containing protein</fullName>
    </recommendedName>
</protein>
<keyword evidence="5 7" id="KW-0472">Membrane</keyword>
<evidence type="ECO:0000256" key="7">
    <source>
        <dbReference type="SAM" id="Phobius"/>
    </source>
</evidence>
<name>A0AAE1VPA3_9SOLA</name>
<dbReference type="Pfam" id="PF00564">
    <property type="entry name" value="PB1"/>
    <property type="match status" value="1"/>
</dbReference>
<proteinExistence type="inferred from homology"/>
<organism evidence="9 10">
    <name type="scientific">Anisodus tanguticus</name>
    <dbReference type="NCBI Taxonomy" id="243964"/>
    <lineage>
        <taxon>Eukaryota</taxon>
        <taxon>Viridiplantae</taxon>
        <taxon>Streptophyta</taxon>
        <taxon>Embryophyta</taxon>
        <taxon>Tracheophyta</taxon>
        <taxon>Spermatophyta</taxon>
        <taxon>Magnoliopsida</taxon>
        <taxon>eudicotyledons</taxon>
        <taxon>Gunneridae</taxon>
        <taxon>Pentapetalae</taxon>
        <taxon>asterids</taxon>
        <taxon>lamiids</taxon>
        <taxon>Solanales</taxon>
        <taxon>Solanaceae</taxon>
        <taxon>Solanoideae</taxon>
        <taxon>Hyoscyameae</taxon>
        <taxon>Anisodus</taxon>
    </lineage>
</organism>
<evidence type="ECO:0000256" key="1">
    <source>
        <dbReference type="ARBA" id="ARBA00004141"/>
    </source>
</evidence>
<dbReference type="SUPFAM" id="SSF54277">
    <property type="entry name" value="CAD &amp; PB1 domains"/>
    <property type="match status" value="1"/>
</dbReference>
<evidence type="ECO:0000256" key="6">
    <source>
        <dbReference type="SAM" id="MobiDB-lite"/>
    </source>
</evidence>
<keyword evidence="4 7" id="KW-1133">Transmembrane helix</keyword>
<dbReference type="InterPro" id="IPR001046">
    <property type="entry name" value="NRAMP_fam"/>
</dbReference>
<keyword evidence="10" id="KW-1185">Reference proteome</keyword>
<dbReference type="EMBL" id="JAVYJV010000002">
    <property type="protein sequence ID" value="KAK4376402.1"/>
    <property type="molecule type" value="Genomic_DNA"/>
</dbReference>
<dbReference type="CDD" id="cd06410">
    <property type="entry name" value="PB1_UP2"/>
    <property type="match status" value="1"/>
</dbReference>
<dbReference type="Gene3D" id="3.10.20.90">
    <property type="entry name" value="Phosphatidylinositol 3-kinase Catalytic Subunit, Chain A, domain 1"/>
    <property type="match status" value="1"/>
</dbReference>
<comment type="similarity">
    <text evidence="2">Belongs to the NRAMP (TC 2.A.55) family.</text>
</comment>
<feature type="region of interest" description="Disordered" evidence="6">
    <location>
        <begin position="315"/>
        <end position="336"/>
    </location>
</feature>
<evidence type="ECO:0000256" key="2">
    <source>
        <dbReference type="ARBA" id="ARBA00009965"/>
    </source>
</evidence>
<feature type="compositionally biased region" description="Pro residues" evidence="6">
    <location>
        <begin position="1"/>
        <end position="18"/>
    </location>
</feature>